<name>A0A1I7T5F8_9PELO</name>
<sequence>MKHEEKIGFHHSGAWIKELWSRALCEPDTKPCMFEDFLKRLPDGNSEKYDQKSQCDGRKRIINKMESLCSMKQTSTTAPLWFI</sequence>
<evidence type="ECO:0000313" key="2">
    <source>
        <dbReference type="WBParaSite" id="Csp11.Scaffold512.g2579.t1"/>
    </source>
</evidence>
<dbReference type="WBParaSite" id="Csp11.Scaffold512.g2579.t1">
    <property type="protein sequence ID" value="Csp11.Scaffold512.g2579.t1"/>
    <property type="gene ID" value="Csp11.Scaffold512.g2579"/>
</dbReference>
<organism evidence="1 2">
    <name type="scientific">Caenorhabditis tropicalis</name>
    <dbReference type="NCBI Taxonomy" id="1561998"/>
    <lineage>
        <taxon>Eukaryota</taxon>
        <taxon>Metazoa</taxon>
        <taxon>Ecdysozoa</taxon>
        <taxon>Nematoda</taxon>
        <taxon>Chromadorea</taxon>
        <taxon>Rhabditida</taxon>
        <taxon>Rhabditina</taxon>
        <taxon>Rhabditomorpha</taxon>
        <taxon>Rhabditoidea</taxon>
        <taxon>Rhabditidae</taxon>
        <taxon>Peloderinae</taxon>
        <taxon>Caenorhabditis</taxon>
    </lineage>
</organism>
<protein>
    <submittedName>
        <fullName evidence="2">Uncharacterized protein</fullName>
    </submittedName>
</protein>
<accession>A0A1I7T5F8</accession>
<dbReference type="Proteomes" id="UP000095282">
    <property type="component" value="Unplaced"/>
</dbReference>
<keyword evidence="1" id="KW-1185">Reference proteome</keyword>
<evidence type="ECO:0000313" key="1">
    <source>
        <dbReference type="Proteomes" id="UP000095282"/>
    </source>
</evidence>
<dbReference type="AlphaFoldDB" id="A0A1I7T5F8"/>
<reference evidence="2" key="1">
    <citation type="submission" date="2016-11" db="UniProtKB">
        <authorList>
            <consortium name="WormBaseParasite"/>
        </authorList>
    </citation>
    <scope>IDENTIFICATION</scope>
</reference>
<proteinExistence type="predicted"/>